<dbReference type="OrthoDB" id="9991317at2759"/>
<keyword evidence="2" id="KW-0175">Coiled coil</keyword>
<feature type="region of interest" description="Disordered" evidence="3">
    <location>
        <begin position="339"/>
        <end position="365"/>
    </location>
</feature>
<dbReference type="GO" id="GO:0008270">
    <property type="term" value="F:zinc ion binding"/>
    <property type="evidence" value="ECO:0007669"/>
    <property type="project" value="UniProtKB-KW"/>
</dbReference>
<dbReference type="AlphaFoldDB" id="A0A0U1MAT2"/>
<keyword evidence="1" id="KW-0479">Metal-binding</keyword>
<proteinExistence type="predicted"/>
<accession>A0A0U1MAT2</accession>
<sequence>MSSDSNSLQHLYDGIISIVSDILRSDIWAAEDAEVSSASRLDNILLKLKMWAMDIREKDNTLGILDVQADRAATAIRFYLNEVKTILITIGEAISKRSLSTHLRYSEDWLIKRAFYSDYNRLKELLDQLEAAVDGLQTRVVPLLSLADISNDFGRFPRLRVAMREYEEAGLKQRSQIKSILGMFTDDDGRGLTESSSKLEDILISGYHRTGDTDVLETVITMTGSRALAMSPDNPDWPSTLDRLGTLLFCRYNHRGVADDLQSAIRVAEMAVGSSPVNRQQKLDNLGIMLERKYQGIERHWMQRNLQFILPELREHPKAAFSLKAGQVNQATFLHPVSRSQQMGGSQWEGSITNDSEGSKLAYSTSEFGIPGDPIQLENSGLPHSQNTHQEAADQLNADLVQVPQEPIAVTIEYVVRGLRNQLSRNADTGSDTRFLLEFLDTQEQYILDHTLSSESARHHPAYRCMLCEMTSNFSIREAFMRHSNKSYAAKYYRCYLCSSAYSSKDALRHHLMDVHIKI</sequence>
<keyword evidence="1" id="KW-0862">Zinc</keyword>
<dbReference type="Gene3D" id="3.30.160.60">
    <property type="entry name" value="Classic Zinc Finger"/>
    <property type="match status" value="1"/>
</dbReference>
<keyword evidence="1" id="KW-0863">Zinc-finger</keyword>
<dbReference type="Proteomes" id="UP000054383">
    <property type="component" value="Unassembled WGS sequence"/>
</dbReference>
<evidence type="ECO:0000313" key="6">
    <source>
        <dbReference type="Proteomes" id="UP000054383"/>
    </source>
</evidence>
<organism evidence="5 6">
    <name type="scientific">Talaromyces islandicus</name>
    <name type="common">Penicillium islandicum</name>
    <dbReference type="NCBI Taxonomy" id="28573"/>
    <lineage>
        <taxon>Eukaryota</taxon>
        <taxon>Fungi</taxon>
        <taxon>Dikarya</taxon>
        <taxon>Ascomycota</taxon>
        <taxon>Pezizomycotina</taxon>
        <taxon>Eurotiomycetes</taxon>
        <taxon>Eurotiomycetidae</taxon>
        <taxon>Eurotiales</taxon>
        <taxon>Trichocomaceae</taxon>
        <taxon>Talaromyces</taxon>
        <taxon>Talaromyces sect. Islandici</taxon>
    </lineage>
</organism>
<evidence type="ECO:0000256" key="1">
    <source>
        <dbReference type="PROSITE-ProRule" id="PRU00042"/>
    </source>
</evidence>
<dbReference type="STRING" id="28573.A0A0U1MAT2"/>
<dbReference type="PROSITE" id="PS50157">
    <property type="entry name" value="ZINC_FINGER_C2H2_2"/>
    <property type="match status" value="1"/>
</dbReference>
<evidence type="ECO:0000256" key="3">
    <source>
        <dbReference type="SAM" id="MobiDB-lite"/>
    </source>
</evidence>
<gene>
    <name evidence="5" type="ORF">PISL3812_09135</name>
</gene>
<keyword evidence="6" id="KW-1185">Reference proteome</keyword>
<dbReference type="InterPro" id="IPR013087">
    <property type="entry name" value="Znf_C2H2_type"/>
</dbReference>
<feature type="domain" description="C2H2-type" evidence="4">
    <location>
        <begin position="493"/>
        <end position="519"/>
    </location>
</feature>
<reference evidence="5 6" key="1">
    <citation type="submission" date="2015-04" db="EMBL/GenBank/DDBJ databases">
        <authorList>
            <person name="Syromyatnikov M.Y."/>
            <person name="Popov V.N."/>
        </authorList>
    </citation>
    <scope>NUCLEOTIDE SEQUENCE [LARGE SCALE GENOMIC DNA]</scope>
    <source>
        <strain evidence="5">WF-38-12</strain>
    </source>
</reference>
<dbReference type="EMBL" id="CVMT01000011">
    <property type="protein sequence ID" value="CRG92080.1"/>
    <property type="molecule type" value="Genomic_DNA"/>
</dbReference>
<evidence type="ECO:0000313" key="5">
    <source>
        <dbReference type="EMBL" id="CRG92080.1"/>
    </source>
</evidence>
<feature type="coiled-coil region" evidence="2">
    <location>
        <begin position="112"/>
        <end position="139"/>
    </location>
</feature>
<protein>
    <recommendedName>
        <fullName evidence="4">C2H2-type domain-containing protein</fullName>
    </recommendedName>
</protein>
<evidence type="ECO:0000256" key="2">
    <source>
        <dbReference type="SAM" id="Coils"/>
    </source>
</evidence>
<dbReference type="PROSITE" id="PS00028">
    <property type="entry name" value="ZINC_FINGER_C2H2_1"/>
    <property type="match status" value="1"/>
</dbReference>
<evidence type="ECO:0000259" key="4">
    <source>
        <dbReference type="PROSITE" id="PS50157"/>
    </source>
</evidence>
<name>A0A0U1MAT2_TALIS</name>